<name>A0A0N4WVF6_HAEPC</name>
<dbReference type="PANTHER" id="PTHR21629">
    <property type="entry name" value="C6 DOMAIN-CONTAINING PROTEIN"/>
    <property type="match status" value="1"/>
</dbReference>
<sequence length="173" mass="18337">MPQLPAILILVWSTIPVALGCVATSPGANPTTLSPVRTTTPRTVRTTSSATTTARTTTTTVAPVTPLACQTCTVDQVSFDAANGDPGSIDADFRAEANDPQTDCLRLTAICSAQPGFVAFMEFNINQGGPLENQDFVQTVEALLECVDGQWFYRTTDVQEVNSVQCTEFDAAG</sequence>
<dbReference type="WBParaSite" id="HPLM_0001568301-mRNA-1">
    <property type="protein sequence ID" value="HPLM_0001568301-mRNA-1"/>
    <property type="gene ID" value="HPLM_0001568301"/>
</dbReference>
<evidence type="ECO:0000259" key="2">
    <source>
        <dbReference type="SMART" id="SM01048"/>
    </source>
</evidence>
<dbReference type="PANTHER" id="PTHR21629:SF4">
    <property type="entry name" value="PROTEIN CBG13119"/>
    <property type="match status" value="1"/>
</dbReference>
<evidence type="ECO:0000313" key="5">
    <source>
        <dbReference type="WBParaSite" id="HPLM_0001568301-mRNA-1"/>
    </source>
</evidence>
<accession>A0A0N4WVF6</accession>
<dbReference type="InterPro" id="IPR002601">
    <property type="entry name" value="C6_domain"/>
</dbReference>
<feature type="domain" description="C6" evidence="2">
    <location>
        <begin position="69"/>
        <end position="166"/>
    </location>
</feature>
<dbReference type="OrthoDB" id="5834609at2759"/>
<feature type="signal peptide" evidence="1">
    <location>
        <begin position="1"/>
        <end position="20"/>
    </location>
</feature>
<evidence type="ECO:0000256" key="1">
    <source>
        <dbReference type="SAM" id="SignalP"/>
    </source>
</evidence>
<dbReference type="Proteomes" id="UP000268014">
    <property type="component" value="Unassembled WGS sequence"/>
</dbReference>
<keyword evidence="4" id="KW-1185">Reference proteome</keyword>
<gene>
    <name evidence="3" type="ORF">HPLM_LOCUS15675</name>
</gene>
<dbReference type="OMA" id="FVAFMEF"/>
<evidence type="ECO:0000313" key="3">
    <source>
        <dbReference type="EMBL" id="VDO57445.1"/>
    </source>
</evidence>
<reference evidence="3 4" key="2">
    <citation type="submission" date="2018-11" db="EMBL/GenBank/DDBJ databases">
        <authorList>
            <consortium name="Pathogen Informatics"/>
        </authorList>
    </citation>
    <scope>NUCLEOTIDE SEQUENCE [LARGE SCALE GENOMIC DNA]</scope>
    <source>
        <strain evidence="3 4">MHpl1</strain>
    </source>
</reference>
<reference evidence="5" key="1">
    <citation type="submission" date="2017-02" db="UniProtKB">
        <authorList>
            <consortium name="WormBaseParasite"/>
        </authorList>
    </citation>
    <scope>IDENTIFICATION</scope>
</reference>
<feature type="chain" id="PRO_5043124087" evidence="1">
    <location>
        <begin position="21"/>
        <end position="173"/>
    </location>
</feature>
<dbReference type="AlphaFoldDB" id="A0A0N4WVF6"/>
<evidence type="ECO:0000313" key="4">
    <source>
        <dbReference type="Proteomes" id="UP000268014"/>
    </source>
</evidence>
<proteinExistence type="predicted"/>
<keyword evidence="1" id="KW-0732">Signal</keyword>
<protein>
    <submittedName>
        <fullName evidence="5">C6 domain-containing protein</fullName>
    </submittedName>
</protein>
<dbReference type="EMBL" id="UZAF01019079">
    <property type="protein sequence ID" value="VDO57445.1"/>
    <property type="molecule type" value="Genomic_DNA"/>
</dbReference>
<dbReference type="SMART" id="SM01048">
    <property type="entry name" value="C6"/>
    <property type="match status" value="1"/>
</dbReference>
<dbReference type="STRING" id="6290.A0A0N4WVF6"/>
<organism evidence="5">
    <name type="scientific">Haemonchus placei</name>
    <name type="common">Barber's pole worm</name>
    <dbReference type="NCBI Taxonomy" id="6290"/>
    <lineage>
        <taxon>Eukaryota</taxon>
        <taxon>Metazoa</taxon>
        <taxon>Ecdysozoa</taxon>
        <taxon>Nematoda</taxon>
        <taxon>Chromadorea</taxon>
        <taxon>Rhabditida</taxon>
        <taxon>Rhabditina</taxon>
        <taxon>Rhabditomorpha</taxon>
        <taxon>Strongyloidea</taxon>
        <taxon>Trichostrongylidae</taxon>
        <taxon>Haemonchus</taxon>
    </lineage>
</organism>